<organism evidence="1 2">
    <name type="scientific">Pedobacter rhodius</name>
    <dbReference type="NCBI Taxonomy" id="3004098"/>
    <lineage>
        <taxon>Bacteria</taxon>
        <taxon>Pseudomonadati</taxon>
        <taxon>Bacteroidota</taxon>
        <taxon>Sphingobacteriia</taxon>
        <taxon>Sphingobacteriales</taxon>
        <taxon>Sphingobacteriaceae</taxon>
        <taxon>Pedobacter</taxon>
    </lineage>
</organism>
<sequence>MNKLYVYYEELETDRWFKYDRFPRFLIRRIIRGPKQISGVERWFVNFLSGLQEINQEYEVNNFKILKENANIIALVFGRPHVIEKLPSHTKIIYGPGLPSHPSENSFWDIQNLVHLIAPCKWMEEMFNHDLPIKIPISIWPSGIETDKWKPNNYKINKATILVYDKIRWKRDEFVPALLEPVLNELAARSINVEYVKYGKYKEADYMKKLDKASAMIFLCEHETQGFAYLQALSMNIPILAWDRQGYWQDPKFFPKTVQFKDVTSVPYWSKSCGDKFKDIDEFNFKINDFLNKVEEKKFQPRTYILNNLTLKKQARDYIDIVNKITESKS</sequence>
<reference evidence="1" key="1">
    <citation type="submission" date="2022-12" db="EMBL/GenBank/DDBJ databases">
        <title>Genome sequence of SJ11.</title>
        <authorList>
            <person name="Woo H."/>
        </authorList>
    </citation>
    <scope>NUCLEOTIDE SEQUENCE</scope>
    <source>
        <strain evidence="1">SJ11</strain>
    </source>
</reference>
<accession>A0ABT4KS92</accession>
<proteinExistence type="predicted"/>
<protein>
    <recommendedName>
        <fullName evidence="3">Glycosyltransferase</fullName>
    </recommendedName>
</protein>
<keyword evidence="2" id="KW-1185">Reference proteome</keyword>
<dbReference type="EMBL" id="JAPWGL010000001">
    <property type="protein sequence ID" value="MCZ4221797.1"/>
    <property type="molecule type" value="Genomic_DNA"/>
</dbReference>
<evidence type="ECO:0008006" key="3">
    <source>
        <dbReference type="Google" id="ProtNLM"/>
    </source>
</evidence>
<name>A0ABT4KS92_9SPHI</name>
<evidence type="ECO:0000313" key="1">
    <source>
        <dbReference type="EMBL" id="MCZ4221797.1"/>
    </source>
</evidence>
<evidence type="ECO:0000313" key="2">
    <source>
        <dbReference type="Proteomes" id="UP001144341"/>
    </source>
</evidence>
<dbReference type="Proteomes" id="UP001144341">
    <property type="component" value="Unassembled WGS sequence"/>
</dbReference>
<gene>
    <name evidence="1" type="ORF">O0931_00650</name>
</gene>
<dbReference type="RefSeq" id="WP_269413634.1">
    <property type="nucleotide sequence ID" value="NZ_JAPWGL010000001.1"/>
</dbReference>
<dbReference type="SUPFAM" id="SSF53756">
    <property type="entry name" value="UDP-Glycosyltransferase/glycogen phosphorylase"/>
    <property type="match status" value="1"/>
</dbReference>
<comment type="caution">
    <text evidence="1">The sequence shown here is derived from an EMBL/GenBank/DDBJ whole genome shotgun (WGS) entry which is preliminary data.</text>
</comment>